<keyword evidence="2" id="KW-1185">Reference proteome</keyword>
<sequence>MVYIRNSSIKSAEFAASVTSGTLEKEKRKKCPSMIDRDVLQESFVLGE</sequence>
<dbReference type="AlphaFoldDB" id="A0A7T6Z704"/>
<name>A0A7T6Z704_9BACI</name>
<dbReference type="KEGG" id="scia:HUG15_22255"/>
<accession>A0A7T6Z704</accession>
<evidence type="ECO:0000313" key="1">
    <source>
        <dbReference type="EMBL" id="QQK78039.1"/>
    </source>
</evidence>
<reference evidence="1 2" key="1">
    <citation type="submission" date="2020-06" db="EMBL/GenBank/DDBJ databases">
        <title>Genomic analysis of Salicibibacter sp. NKC5-3.</title>
        <authorList>
            <person name="Oh Y.J."/>
        </authorList>
    </citation>
    <scope>NUCLEOTIDE SEQUENCE [LARGE SCALE GENOMIC DNA]</scope>
    <source>
        <strain evidence="1 2">NKC5-3</strain>
    </source>
</reference>
<evidence type="ECO:0000313" key="2">
    <source>
        <dbReference type="Proteomes" id="UP000595823"/>
    </source>
</evidence>
<proteinExistence type="predicted"/>
<organism evidence="1 2">
    <name type="scientific">Salicibibacter cibarius</name>
    <dbReference type="NCBI Taxonomy" id="2743000"/>
    <lineage>
        <taxon>Bacteria</taxon>
        <taxon>Bacillati</taxon>
        <taxon>Bacillota</taxon>
        <taxon>Bacilli</taxon>
        <taxon>Bacillales</taxon>
        <taxon>Bacillaceae</taxon>
        <taxon>Salicibibacter</taxon>
    </lineage>
</organism>
<gene>
    <name evidence="1" type="ORF">HUG15_22255</name>
</gene>
<dbReference type="EMBL" id="CP054705">
    <property type="protein sequence ID" value="QQK78039.1"/>
    <property type="molecule type" value="Genomic_DNA"/>
</dbReference>
<protein>
    <submittedName>
        <fullName evidence="1">Uncharacterized protein</fullName>
    </submittedName>
</protein>
<dbReference type="Proteomes" id="UP000595823">
    <property type="component" value="Chromosome"/>
</dbReference>